<dbReference type="EMBL" id="JAUQTG010000015">
    <property type="protein sequence ID" value="MDO7858531.1"/>
    <property type="molecule type" value="Genomic_DNA"/>
</dbReference>
<name>A0ABT9AXA9_9GAMM</name>
<proteinExistence type="inferred from homology"/>
<gene>
    <name evidence="8" type="primary">sctT</name>
    <name evidence="8" type="ORF">Q5E86_19740</name>
</gene>
<evidence type="ECO:0000256" key="3">
    <source>
        <dbReference type="ARBA" id="ARBA00022475"/>
    </source>
</evidence>
<feature type="transmembrane region" description="Helical" evidence="7">
    <location>
        <begin position="121"/>
        <end position="148"/>
    </location>
</feature>
<dbReference type="InterPro" id="IPR006304">
    <property type="entry name" value="T3SS_SpaR/YscT"/>
</dbReference>
<reference evidence="8" key="1">
    <citation type="submission" date="2023-07" db="EMBL/GenBank/DDBJ databases">
        <authorList>
            <person name="Yang W."/>
            <person name="Chen J."/>
            <person name="Ji P."/>
            <person name="Hu F."/>
        </authorList>
    </citation>
    <scope>NUCLEOTIDE SEQUENCE</scope>
    <source>
        <strain evidence="8">CRE-138-0111</strain>
    </source>
</reference>
<evidence type="ECO:0000313" key="8">
    <source>
        <dbReference type="EMBL" id="MDO7858531.1"/>
    </source>
</evidence>
<dbReference type="InterPro" id="IPR002010">
    <property type="entry name" value="T3SS_IM_R"/>
</dbReference>
<keyword evidence="5 7" id="KW-1133">Transmembrane helix</keyword>
<feature type="transmembrane region" description="Helical" evidence="7">
    <location>
        <begin position="67"/>
        <end position="91"/>
    </location>
</feature>
<protein>
    <submittedName>
        <fullName evidence="8">Type III secretion system export apparatus subunit SctT</fullName>
    </submittedName>
</protein>
<reference evidence="8" key="2">
    <citation type="journal article" date="2024" name="Int. J. Antimicrob. Agents">
        <title>Identification of a novel Providencia species showing multi-drug-resistant in three patients with hospital-acquired infection.</title>
        <authorList>
            <person name="Yang W."/>
            <person name="Chen J."/>
            <person name="Yang F."/>
            <person name="Ji P."/>
            <person name="Shen S."/>
            <person name="Yin D."/>
            <person name="Hu F."/>
        </authorList>
    </citation>
    <scope>NUCLEOTIDE SEQUENCE</scope>
    <source>
        <strain evidence="8">CRE-138-0111</strain>
    </source>
</reference>
<evidence type="ECO:0000256" key="6">
    <source>
        <dbReference type="ARBA" id="ARBA00023136"/>
    </source>
</evidence>
<dbReference type="PANTHER" id="PTHR30065:SF7">
    <property type="entry name" value="SECRETION SYSTEM APPARATUS PROTEIN SSAT"/>
    <property type="match status" value="1"/>
</dbReference>
<keyword evidence="4 7" id="KW-0812">Transmembrane</keyword>
<evidence type="ECO:0000256" key="2">
    <source>
        <dbReference type="ARBA" id="ARBA00009772"/>
    </source>
</evidence>
<keyword evidence="9" id="KW-1185">Reference proteome</keyword>
<dbReference type="Pfam" id="PF01311">
    <property type="entry name" value="Bac_export_1"/>
    <property type="match status" value="1"/>
</dbReference>
<keyword evidence="3 7" id="KW-1003">Cell membrane</keyword>
<accession>A0ABT9AXA9</accession>
<dbReference type="PANTHER" id="PTHR30065">
    <property type="entry name" value="FLAGELLAR BIOSYNTHETIC PROTEIN FLIR"/>
    <property type="match status" value="1"/>
</dbReference>
<evidence type="ECO:0000256" key="7">
    <source>
        <dbReference type="RuleBase" id="RU362072"/>
    </source>
</evidence>
<comment type="caution">
    <text evidence="8">The sequence shown here is derived from an EMBL/GenBank/DDBJ whole genome shotgun (WGS) entry which is preliminary data.</text>
</comment>
<evidence type="ECO:0000313" key="9">
    <source>
        <dbReference type="Proteomes" id="UP001176478"/>
    </source>
</evidence>
<dbReference type="PRINTS" id="PR00953">
    <property type="entry name" value="TYPE3IMRPROT"/>
</dbReference>
<evidence type="ECO:0000256" key="5">
    <source>
        <dbReference type="ARBA" id="ARBA00022989"/>
    </source>
</evidence>
<evidence type="ECO:0000256" key="4">
    <source>
        <dbReference type="ARBA" id="ARBA00022692"/>
    </source>
</evidence>
<keyword evidence="6 7" id="KW-0472">Membrane</keyword>
<dbReference type="NCBIfam" id="TIGR01401">
    <property type="entry name" value="fliR_like_III"/>
    <property type="match status" value="1"/>
</dbReference>
<feature type="transmembrane region" description="Helical" evidence="7">
    <location>
        <begin position="184"/>
        <end position="202"/>
    </location>
</feature>
<feature type="transmembrane region" description="Helical" evidence="7">
    <location>
        <begin position="7"/>
        <end position="25"/>
    </location>
</feature>
<organism evidence="8 9">
    <name type="scientific">Providencia huashanensis</name>
    <dbReference type="NCBI Taxonomy" id="3037798"/>
    <lineage>
        <taxon>Bacteria</taxon>
        <taxon>Pseudomonadati</taxon>
        <taxon>Pseudomonadota</taxon>
        <taxon>Gammaproteobacteria</taxon>
        <taxon>Enterobacterales</taxon>
        <taxon>Morganellaceae</taxon>
        <taxon>Providencia</taxon>
    </lineage>
</organism>
<comment type="subcellular location">
    <subcellularLocation>
        <location evidence="1 7">Cell membrane</location>
        <topology evidence="1 7">Multi-pass membrane protein</topology>
    </subcellularLocation>
</comment>
<comment type="similarity">
    <text evidence="2 7">Belongs to the FliR/MopE/SpaR family.</text>
</comment>
<sequence>MTIWIEYLPILGLSMLRCLGVFLLVPLLNSSNLGGTLVRNSLLLVIILPIAYMYPNWTQSNLNINGYLWLIISEVSIGLILGFCAAIPFWAMDAAGTIIDTMRGSSMASIINPLLGQQSSLFGVLFSQVFNVIFLISGGFNQLIAAIYNSYISIPPASTLNYHIDAFSFISSLWQLMYELGIRFAMPAIVVIVLVDMALGLINRSAQQLNVFFLAMPIKSAFSLLMLIICFSFAFQHLLAYSLDYLNISLNLWDFFNEWENRKAHIEENQRCAKKRPSSEK</sequence>
<dbReference type="Proteomes" id="UP001176478">
    <property type="component" value="Unassembled WGS sequence"/>
</dbReference>
<evidence type="ECO:0000256" key="1">
    <source>
        <dbReference type="ARBA" id="ARBA00004651"/>
    </source>
</evidence>
<feature type="transmembrane region" description="Helical" evidence="7">
    <location>
        <begin position="37"/>
        <end position="55"/>
    </location>
</feature>